<dbReference type="PANTHER" id="PTHR43792">
    <property type="entry name" value="GNAT FAMILY, PUTATIVE (AFU_ORTHOLOGUE AFUA_3G00765)-RELATED-RELATED"/>
    <property type="match status" value="1"/>
</dbReference>
<proteinExistence type="predicted"/>
<dbReference type="PROSITE" id="PS51186">
    <property type="entry name" value="GNAT"/>
    <property type="match status" value="1"/>
</dbReference>
<dbReference type="EMBL" id="SOMN01000025">
    <property type="protein sequence ID" value="TFE24517.1"/>
    <property type="molecule type" value="Genomic_DNA"/>
</dbReference>
<sequence>MGGSKGAGAISGGRRARKFLSRLKSRVSFTQIMNDPSWIQYIGDRGLRTLDDTRKQILEGPIAMYDRLGYGFYIMELKDGGIPIGICGLVKRDFLEDPDVGYALLPAFWGKGYAYEAASAVMDYAKSVLGLNRIAAITSEDNHASAKLLEKLGLHYERMIRYANTDEEVRLYTNYL</sequence>
<feature type="domain" description="N-acetyltransferase" evidence="1">
    <location>
        <begin position="27"/>
        <end position="176"/>
    </location>
</feature>
<dbReference type="Gene3D" id="3.40.630.30">
    <property type="match status" value="1"/>
</dbReference>
<dbReference type="AlphaFoldDB" id="A0A4Y8LT12"/>
<dbReference type="RefSeq" id="WP_135153161.1">
    <property type="nucleotide sequence ID" value="NZ_SOMN01000025.1"/>
</dbReference>
<dbReference type="PANTHER" id="PTHR43792:SF1">
    <property type="entry name" value="N-ACETYLTRANSFERASE DOMAIN-CONTAINING PROTEIN"/>
    <property type="match status" value="1"/>
</dbReference>
<keyword evidence="2" id="KW-0808">Transferase</keyword>
<comment type="caution">
    <text evidence="2">The sequence shown here is derived from an EMBL/GenBank/DDBJ whole genome shotgun (WGS) entry which is preliminary data.</text>
</comment>
<name>A0A4Y8LT12_9BACL</name>
<evidence type="ECO:0000313" key="3">
    <source>
        <dbReference type="Proteomes" id="UP000297900"/>
    </source>
</evidence>
<dbReference type="Proteomes" id="UP000297900">
    <property type="component" value="Unassembled WGS sequence"/>
</dbReference>
<dbReference type="InterPro" id="IPR000182">
    <property type="entry name" value="GNAT_dom"/>
</dbReference>
<dbReference type="InterPro" id="IPR016181">
    <property type="entry name" value="Acyl_CoA_acyltransferase"/>
</dbReference>
<gene>
    <name evidence="2" type="ORF">E2980_15815</name>
</gene>
<evidence type="ECO:0000313" key="2">
    <source>
        <dbReference type="EMBL" id="TFE24517.1"/>
    </source>
</evidence>
<dbReference type="OrthoDB" id="9798081at2"/>
<dbReference type="Pfam" id="PF13302">
    <property type="entry name" value="Acetyltransf_3"/>
    <property type="match status" value="1"/>
</dbReference>
<dbReference type="InterPro" id="IPR051531">
    <property type="entry name" value="N-acetyltransferase"/>
</dbReference>
<protein>
    <submittedName>
        <fullName evidence="2">N-acetyltransferase</fullName>
    </submittedName>
</protein>
<accession>A0A4Y8LT12</accession>
<organism evidence="2 3">
    <name type="scientific">Cohnella luojiensis</name>
    <dbReference type="NCBI Taxonomy" id="652876"/>
    <lineage>
        <taxon>Bacteria</taxon>
        <taxon>Bacillati</taxon>
        <taxon>Bacillota</taxon>
        <taxon>Bacilli</taxon>
        <taxon>Bacillales</taxon>
        <taxon>Paenibacillaceae</taxon>
        <taxon>Cohnella</taxon>
    </lineage>
</organism>
<evidence type="ECO:0000259" key="1">
    <source>
        <dbReference type="PROSITE" id="PS51186"/>
    </source>
</evidence>
<keyword evidence="3" id="KW-1185">Reference proteome</keyword>
<dbReference type="GO" id="GO:0016747">
    <property type="term" value="F:acyltransferase activity, transferring groups other than amino-acyl groups"/>
    <property type="evidence" value="ECO:0007669"/>
    <property type="project" value="InterPro"/>
</dbReference>
<dbReference type="SUPFAM" id="SSF55729">
    <property type="entry name" value="Acyl-CoA N-acyltransferases (Nat)"/>
    <property type="match status" value="1"/>
</dbReference>
<reference evidence="2 3" key="1">
    <citation type="submission" date="2019-03" db="EMBL/GenBank/DDBJ databases">
        <title>Cohnella endophytica sp. nov., a novel endophytic bacterium isolated from bark of Sonneratia apetala.</title>
        <authorList>
            <person name="Tuo L."/>
        </authorList>
    </citation>
    <scope>NUCLEOTIDE SEQUENCE [LARGE SCALE GENOMIC DNA]</scope>
    <source>
        <strain evidence="2 3">CCTCC AB 208254</strain>
    </source>
</reference>